<evidence type="ECO:0000313" key="9">
    <source>
        <dbReference type="EMBL" id="AYM75280.1"/>
    </source>
</evidence>
<dbReference type="Gene3D" id="1.10.3730.20">
    <property type="match status" value="1"/>
</dbReference>
<comment type="similarity">
    <text evidence="6">Belongs to the drug/metabolite transporter (DMT) superfamily. Small multidrug resistance (SMR) (TC 2.A.7.1) family.</text>
</comment>
<keyword evidence="8" id="KW-0732">Signal</keyword>
<evidence type="ECO:0000256" key="5">
    <source>
        <dbReference type="ARBA" id="ARBA00023136"/>
    </source>
</evidence>
<keyword evidence="5 7" id="KW-0472">Membrane</keyword>
<gene>
    <name evidence="9" type="ORF">D9M09_05275</name>
</gene>
<sequence length="114" mass="11763">MMTSASAGFLWCALASVASAAATLLIKMSSQYGSGLNIVRLLWLGGAGGAYALGFICYAVALEKLQISLAYPVMTAITMALVTLIGCCVLQEALTMPKVIGILLITAGAFVLSR</sequence>
<evidence type="ECO:0000256" key="2">
    <source>
        <dbReference type="ARBA" id="ARBA00022475"/>
    </source>
</evidence>
<feature type="chain" id="PRO_5018123783" description="EamA domain-containing protein" evidence="8">
    <location>
        <begin position="21"/>
        <end position="114"/>
    </location>
</feature>
<keyword evidence="2" id="KW-1003">Cell membrane</keyword>
<dbReference type="InterPro" id="IPR037185">
    <property type="entry name" value="EmrE-like"/>
</dbReference>
<keyword evidence="4 7" id="KW-1133">Transmembrane helix</keyword>
<name>A0A3G2E678_9BURK</name>
<evidence type="ECO:0000256" key="1">
    <source>
        <dbReference type="ARBA" id="ARBA00004651"/>
    </source>
</evidence>
<evidence type="ECO:0000313" key="10">
    <source>
        <dbReference type="Proteomes" id="UP000279594"/>
    </source>
</evidence>
<reference evidence="9 10" key="1">
    <citation type="submission" date="2018-10" db="EMBL/GenBank/DDBJ databases">
        <title>Effects of UV and annual dynamics of microbial communities in freshwater RAS systems.</title>
        <authorList>
            <person name="Bekkelund A.K."/>
            <person name="Hansen B.R."/>
            <person name="Stokken H."/>
            <person name="Eriksen B.F."/>
            <person name="Kashulin N.A."/>
        </authorList>
    </citation>
    <scope>NUCLEOTIDE SEQUENCE [LARGE SCALE GENOMIC DNA]</scope>
    <source>
        <strain evidence="9 10">BHSEK</strain>
    </source>
</reference>
<evidence type="ECO:0000256" key="3">
    <source>
        <dbReference type="ARBA" id="ARBA00022692"/>
    </source>
</evidence>
<proteinExistence type="inferred from homology"/>
<dbReference type="InterPro" id="IPR000390">
    <property type="entry name" value="Small_drug/metabolite_transptr"/>
</dbReference>
<dbReference type="Pfam" id="PF00893">
    <property type="entry name" value="Multi_Drug_Res"/>
    <property type="match status" value="1"/>
</dbReference>
<keyword evidence="3 6" id="KW-0812">Transmembrane</keyword>
<evidence type="ECO:0000256" key="6">
    <source>
        <dbReference type="RuleBase" id="RU003942"/>
    </source>
</evidence>
<dbReference type="Proteomes" id="UP000279594">
    <property type="component" value="Chromosome"/>
</dbReference>
<evidence type="ECO:0000256" key="8">
    <source>
        <dbReference type="SAM" id="SignalP"/>
    </source>
</evidence>
<dbReference type="GO" id="GO:0022857">
    <property type="term" value="F:transmembrane transporter activity"/>
    <property type="evidence" value="ECO:0007669"/>
    <property type="project" value="InterPro"/>
</dbReference>
<feature type="transmembrane region" description="Helical" evidence="7">
    <location>
        <begin position="69"/>
        <end position="87"/>
    </location>
</feature>
<evidence type="ECO:0008006" key="11">
    <source>
        <dbReference type="Google" id="ProtNLM"/>
    </source>
</evidence>
<dbReference type="PANTHER" id="PTHR30561">
    <property type="entry name" value="SMR FAMILY PROTON-DEPENDENT DRUG EFFLUX TRANSPORTER SUGE"/>
    <property type="match status" value="1"/>
</dbReference>
<comment type="subcellular location">
    <subcellularLocation>
        <location evidence="1 6">Cell membrane</location>
        <topology evidence="1 6">Multi-pass membrane protein</topology>
    </subcellularLocation>
</comment>
<protein>
    <recommendedName>
        <fullName evidence="11">EamA domain-containing protein</fullName>
    </recommendedName>
</protein>
<accession>A0A3G2E678</accession>
<feature type="signal peptide" evidence="8">
    <location>
        <begin position="1"/>
        <end position="20"/>
    </location>
</feature>
<dbReference type="GO" id="GO:0005886">
    <property type="term" value="C:plasma membrane"/>
    <property type="evidence" value="ECO:0007669"/>
    <property type="project" value="UniProtKB-SubCell"/>
</dbReference>
<keyword evidence="10" id="KW-1185">Reference proteome</keyword>
<organism evidence="9 10">
    <name type="scientific">Janthinobacterium agaricidamnosum</name>
    <dbReference type="NCBI Taxonomy" id="55508"/>
    <lineage>
        <taxon>Bacteria</taxon>
        <taxon>Pseudomonadati</taxon>
        <taxon>Pseudomonadota</taxon>
        <taxon>Betaproteobacteria</taxon>
        <taxon>Burkholderiales</taxon>
        <taxon>Oxalobacteraceae</taxon>
        <taxon>Janthinobacterium</taxon>
    </lineage>
</organism>
<feature type="transmembrane region" description="Helical" evidence="7">
    <location>
        <begin position="44"/>
        <end position="62"/>
    </location>
</feature>
<dbReference type="RefSeq" id="WP_071650290.1">
    <property type="nucleotide sequence ID" value="NZ_CP033019.1"/>
</dbReference>
<dbReference type="EMBL" id="CP033019">
    <property type="protein sequence ID" value="AYM75280.1"/>
    <property type="molecule type" value="Genomic_DNA"/>
</dbReference>
<feature type="transmembrane region" description="Helical" evidence="7">
    <location>
        <begin position="93"/>
        <end position="112"/>
    </location>
</feature>
<dbReference type="AlphaFoldDB" id="A0A3G2E678"/>
<dbReference type="InterPro" id="IPR045324">
    <property type="entry name" value="Small_multidrug_res"/>
</dbReference>
<evidence type="ECO:0000256" key="7">
    <source>
        <dbReference type="SAM" id="Phobius"/>
    </source>
</evidence>
<dbReference type="PANTHER" id="PTHR30561:SF9">
    <property type="entry name" value="4-AMINO-4-DEOXY-L-ARABINOSE-PHOSPHOUNDECAPRENOL FLIPPASE SUBUNIT ARNF-RELATED"/>
    <property type="match status" value="1"/>
</dbReference>
<evidence type="ECO:0000256" key="4">
    <source>
        <dbReference type="ARBA" id="ARBA00022989"/>
    </source>
</evidence>
<dbReference type="SUPFAM" id="SSF103481">
    <property type="entry name" value="Multidrug resistance efflux transporter EmrE"/>
    <property type="match status" value="1"/>
</dbReference>